<keyword evidence="7" id="KW-1015">Disulfide bond</keyword>
<keyword evidence="6" id="KW-0051">Antiviral defense</keyword>
<accession>E9RH07</accession>
<evidence type="ECO:0000256" key="3">
    <source>
        <dbReference type="ARBA" id="ARBA00022514"/>
    </source>
</evidence>
<feature type="signal peptide" evidence="8">
    <location>
        <begin position="1"/>
        <end position="20"/>
    </location>
</feature>
<keyword evidence="4" id="KW-0964">Secreted</keyword>
<reference evidence="9" key="1">
    <citation type="journal article" date="2011" name="Fish Shellfish Immunol.">
        <title>Anti-viral effects of interferon administration on sevenband grouper, Epinephelus septemfasciatus.</title>
        <authorList>
            <person name="Ohta T."/>
            <person name="Ueda Y."/>
            <person name="Ito K."/>
            <person name="Miura C."/>
            <person name="Yamashita H."/>
            <person name="Miura T."/>
            <person name="Tozawa Y."/>
        </authorList>
    </citation>
    <scope>NUCLEOTIDE SEQUENCE</scope>
    <source>
        <tissue evidence="9">Kidney</tissue>
    </source>
</reference>
<keyword evidence="3" id="KW-0202">Cytokine</keyword>
<organism evidence="9">
    <name type="scientific">Hyporthodus septemfasciatus</name>
    <name type="common">Convict grouper</name>
    <name type="synonym">Epinephelus septemfasciatus</name>
    <dbReference type="NCBI Taxonomy" id="232417"/>
    <lineage>
        <taxon>Eukaryota</taxon>
        <taxon>Metazoa</taxon>
        <taxon>Chordata</taxon>
        <taxon>Craniata</taxon>
        <taxon>Vertebrata</taxon>
        <taxon>Euteleostomi</taxon>
        <taxon>Actinopterygii</taxon>
        <taxon>Neopterygii</taxon>
        <taxon>Teleostei</taxon>
        <taxon>Neoteleostei</taxon>
        <taxon>Acanthomorphata</taxon>
        <taxon>Eupercaria</taxon>
        <taxon>Perciformes</taxon>
        <taxon>Serranoidei</taxon>
        <taxon>Serranidae</taxon>
        <taxon>Epinephelinae</taxon>
        <taxon>Epinephelini</taxon>
        <taxon>Hyporthodus</taxon>
    </lineage>
</organism>
<evidence type="ECO:0000256" key="2">
    <source>
        <dbReference type="ARBA" id="ARBA00011033"/>
    </source>
</evidence>
<dbReference type="GO" id="GO:0005615">
    <property type="term" value="C:extracellular space"/>
    <property type="evidence" value="ECO:0007669"/>
    <property type="project" value="UniProtKB-KW"/>
</dbReference>
<evidence type="ECO:0000256" key="5">
    <source>
        <dbReference type="ARBA" id="ARBA00022729"/>
    </source>
</evidence>
<name>E9RH07_HYPSE</name>
<dbReference type="PANTHER" id="PTHR11691">
    <property type="entry name" value="TYPE I INTERFERON"/>
    <property type="match status" value="1"/>
</dbReference>
<dbReference type="PROSITE" id="PS51257">
    <property type="entry name" value="PROKAR_LIPOPROTEIN"/>
    <property type="match status" value="1"/>
</dbReference>
<dbReference type="GO" id="GO:0005125">
    <property type="term" value="F:cytokine activity"/>
    <property type="evidence" value="ECO:0007669"/>
    <property type="project" value="UniProtKB-KW"/>
</dbReference>
<dbReference type="GO" id="GO:0005126">
    <property type="term" value="F:cytokine receptor binding"/>
    <property type="evidence" value="ECO:0007669"/>
    <property type="project" value="InterPro"/>
</dbReference>
<dbReference type="GO" id="GO:0006955">
    <property type="term" value="P:immune response"/>
    <property type="evidence" value="ECO:0007669"/>
    <property type="project" value="UniProtKB-ARBA"/>
</dbReference>
<dbReference type="Gene3D" id="1.20.1250.10">
    <property type="match status" value="1"/>
</dbReference>
<dbReference type="GO" id="GO:0043330">
    <property type="term" value="P:response to exogenous dsRNA"/>
    <property type="evidence" value="ECO:0007669"/>
    <property type="project" value="TreeGrafter"/>
</dbReference>
<keyword evidence="5 8" id="KW-0732">Signal</keyword>
<dbReference type="InterPro" id="IPR009079">
    <property type="entry name" value="4_helix_cytokine-like_core"/>
</dbReference>
<gene>
    <name evidence="9" type="primary">IFNI</name>
</gene>
<dbReference type="SUPFAM" id="SSF47266">
    <property type="entry name" value="4-helical cytokines"/>
    <property type="match status" value="1"/>
</dbReference>
<evidence type="ECO:0000256" key="4">
    <source>
        <dbReference type="ARBA" id="ARBA00022525"/>
    </source>
</evidence>
<comment type="similarity">
    <text evidence="2">Belongs to the alpha/beta interferon family.</text>
</comment>
<evidence type="ECO:0000256" key="6">
    <source>
        <dbReference type="ARBA" id="ARBA00023118"/>
    </source>
</evidence>
<comment type="subcellular location">
    <subcellularLocation>
        <location evidence="1">Secreted</location>
    </subcellularLocation>
</comment>
<dbReference type="GO" id="GO:0051607">
    <property type="term" value="P:defense response to virus"/>
    <property type="evidence" value="ECO:0007669"/>
    <property type="project" value="UniProtKB-KW"/>
</dbReference>
<sequence length="178" mass="20152">MLSRILLVLLSLSLYSAGSSLSCRWVDHKFRQHSEDSLALLDTMANNSTNTTEDAEVDDTVSFPNRLYSQASKASAEDKVAFTVQILEEMVALLEGGYSSASWEENTEENFLSVVSRQAVGLRSCIGSHRESKRLHMYFKRLSSHVLEQMGHSAEAWELIRREMKTHLKRVDQLLLSN</sequence>
<dbReference type="SMR" id="E9RH07"/>
<protein>
    <submittedName>
        <fullName evidence="9">Type I interferon</fullName>
    </submittedName>
</protein>
<evidence type="ECO:0000256" key="8">
    <source>
        <dbReference type="SAM" id="SignalP"/>
    </source>
</evidence>
<feature type="chain" id="PRO_5003246414" evidence="8">
    <location>
        <begin position="21"/>
        <end position="178"/>
    </location>
</feature>
<dbReference type="Pfam" id="PF00143">
    <property type="entry name" value="Interferon"/>
    <property type="match status" value="1"/>
</dbReference>
<evidence type="ECO:0000256" key="1">
    <source>
        <dbReference type="ARBA" id="ARBA00004613"/>
    </source>
</evidence>
<proteinExistence type="evidence at transcript level"/>
<dbReference type="InterPro" id="IPR000471">
    <property type="entry name" value="Interferon_alpha/beta/delta"/>
</dbReference>
<evidence type="ECO:0000313" key="9">
    <source>
        <dbReference type="EMBL" id="BAJ79339.1"/>
    </source>
</evidence>
<dbReference type="EMBL" id="AB585968">
    <property type="protein sequence ID" value="BAJ79339.1"/>
    <property type="molecule type" value="mRNA"/>
</dbReference>
<dbReference type="AlphaFoldDB" id="E9RH07"/>
<evidence type="ECO:0000256" key="7">
    <source>
        <dbReference type="ARBA" id="ARBA00023157"/>
    </source>
</evidence>
<dbReference type="PANTHER" id="PTHR11691:SF73">
    <property type="entry name" value="INTERFERON BETA"/>
    <property type="match status" value="1"/>
</dbReference>